<reference evidence="3" key="1">
    <citation type="submission" date="2016-06" db="EMBL/GenBank/DDBJ databases">
        <title>Parallel loss of symbiosis genes in relatives of nitrogen-fixing non-legume Parasponia.</title>
        <authorList>
            <person name="Van Velzen R."/>
            <person name="Holmer R."/>
            <person name="Bu F."/>
            <person name="Rutten L."/>
            <person name="Van Zeijl A."/>
            <person name="Liu W."/>
            <person name="Santuari L."/>
            <person name="Cao Q."/>
            <person name="Sharma T."/>
            <person name="Shen D."/>
            <person name="Roswanjaya Y."/>
            <person name="Wardhani T."/>
            <person name="Kalhor M.S."/>
            <person name="Jansen J."/>
            <person name="Van den Hoogen J."/>
            <person name="Gungor B."/>
            <person name="Hartog M."/>
            <person name="Hontelez J."/>
            <person name="Verver J."/>
            <person name="Yang W.-C."/>
            <person name="Schijlen E."/>
            <person name="Repin R."/>
            <person name="Schilthuizen M."/>
            <person name="Schranz E."/>
            <person name="Heidstra R."/>
            <person name="Miyata K."/>
            <person name="Fedorova E."/>
            <person name="Kohlen W."/>
            <person name="Bisseling T."/>
            <person name="Smit S."/>
            <person name="Geurts R."/>
        </authorList>
    </citation>
    <scope>NUCLEOTIDE SEQUENCE [LARGE SCALE GENOMIC DNA]</scope>
    <source>
        <strain evidence="3">cv. WU1-14</strain>
    </source>
</reference>
<dbReference type="OrthoDB" id="10506149at2759"/>
<proteinExistence type="predicted"/>
<organism evidence="2 3">
    <name type="scientific">Parasponia andersonii</name>
    <name type="common">Sponia andersonii</name>
    <dbReference type="NCBI Taxonomy" id="3476"/>
    <lineage>
        <taxon>Eukaryota</taxon>
        <taxon>Viridiplantae</taxon>
        <taxon>Streptophyta</taxon>
        <taxon>Embryophyta</taxon>
        <taxon>Tracheophyta</taxon>
        <taxon>Spermatophyta</taxon>
        <taxon>Magnoliopsida</taxon>
        <taxon>eudicotyledons</taxon>
        <taxon>Gunneridae</taxon>
        <taxon>Pentapetalae</taxon>
        <taxon>rosids</taxon>
        <taxon>fabids</taxon>
        <taxon>Rosales</taxon>
        <taxon>Cannabaceae</taxon>
        <taxon>Parasponia</taxon>
    </lineage>
</organism>
<gene>
    <name evidence="2" type="ORF">PanWU01x14_002620</name>
</gene>
<dbReference type="EMBL" id="JXTB01000001">
    <property type="protein sequence ID" value="PON80706.1"/>
    <property type="molecule type" value="Genomic_DNA"/>
</dbReference>
<accession>A0A2P5E585</accession>
<keyword evidence="3" id="KW-1185">Reference proteome</keyword>
<feature type="compositionally biased region" description="Basic residues" evidence="1">
    <location>
        <begin position="113"/>
        <end position="124"/>
    </location>
</feature>
<evidence type="ECO:0000313" key="3">
    <source>
        <dbReference type="Proteomes" id="UP000237105"/>
    </source>
</evidence>
<protein>
    <submittedName>
        <fullName evidence="2">Uncharacterized protein</fullName>
    </submittedName>
</protein>
<feature type="region of interest" description="Disordered" evidence="1">
    <location>
        <begin position="97"/>
        <end position="124"/>
    </location>
</feature>
<evidence type="ECO:0000256" key="1">
    <source>
        <dbReference type="SAM" id="MobiDB-lite"/>
    </source>
</evidence>
<dbReference type="AlphaFoldDB" id="A0A2P5E585"/>
<comment type="caution">
    <text evidence="2">The sequence shown here is derived from an EMBL/GenBank/DDBJ whole genome shotgun (WGS) entry which is preliminary data.</text>
</comment>
<evidence type="ECO:0000313" key="2">
    <source>
        <dbReference type="EMBL" id="PON80706.1"/>
    </source>
</evidence>
<feature type="non-terminal residue" evidence="2">
    <location>
        <position position="1"/>
    </location>
</feature>
<dbReference type="Proteomes" id="UP000237105">
    <property type="component" value="Unassembled WGS sequence"/>
</dbReference>
<sequence length="124" mass="14542">PFDCCQSFKNLKIFLNKYLKRLVRTQENEMGKFSASSLVSHHSFPPIFFLMAMEVLDMMTKTTPIKGSTLFFSYVLLFLCRHRHFLHYTLLILHKTKQEGSSKETSNQTYKKIDRKWKSSKGGP</sequence>
<name>A0A2P5E585_PARAD</name>